<evidence type="ECO:0000256" key="1">
    <source>
        <dbReference type="PROSITE-ProRule" id="PRU01023"/>
    </source>
</evidence>
<proteinExistence type="inferred from homology"/>
<protein>
    <recommendedName>
        <fullName evidence="2">SAM-dependent MTase RsmB/NOP-type domain-containing protein</fullName>
    </recommendedName>
</protein>
<feature type="active site" description="Nucleophile" evidence="1">
    <location>
        <position position="54"/>
    </location>
</feature>
<dbReference type="Gene3D" id="3.40.50.150">
    <property type="entry name" value="Vaccinia Virus protein VP39"/>
    <property type="match status" value="1"/>
</dbReference>
<comment type="similarity">
    <text evidence="1">Belongs to the class I-like SAM-binding methyltransferase superfamily. RsmB/NOP family.</text>
</comment>
<dbReference type="PANTHER" id="PTHR22807:SF4">
    <property type="entry name" value="28S RRNA (CYTOSINE-C(5))-METHYLTRANSFERASE"/>
    <property type="match status" value="1"/>
</dbReference>
<dbReference type="GO" id="GO:0070475">
    <property type="term" value="P:rRNA base methylation"/>
    <property type="evidence" value="ECO:0007669"/>
    <property type="project" value="TreeGrafter"/>
</dbReference>
<dbReference type="PANTHER" id="PTHR22807">
    <property type="entry name" value="NOP2 YEAST -RELATED NOL1/NOP2/FMU SUN DOMAIN-CONTAINING"/>
    <property type="match status" value="1"/>
</dbReference>
<dbReference type="GO" id="GO:0003723">
    <property type="term" value="F:RNA binding"/>
    <property type="evidence" value="ECO:0007669"/>
    <property type="project" value="UniProtKB-UniRule"/>
</dbReference>
<keyword evidence="4" id="KW-1185">Reference proteome</keyword>
<gene>
    <name evidence="3" type="ORF">Nepgr_000990</name>
</gene>
<comment type="caution">
    <text evidence="3">The sequence shown here is derived from an EMBL/GenBank/DDBJ whole genome shotgun (WGS) entry which is preliminary data.</text>
</comment>
<keyword evidence="1" id="KW-0694">RNA-binding</keyword>
<dbReference type="EMBL" id="BSYO01000001">
    <property type="protein sequence ID" value="GMG99150.1"/>
    <property type="molecule type" value="Genomic_DNA"/>
</dbReference>
<comment type="caution">
    <text evidence="1">Lacks conserved residue(s) required for the propagation of feature annotation.</text>
</comment>
<dbReference type="GO" id="GO:0005730">
    <property type="term" value="C:nucleolus"/>
    <property type="evidence" value="ECO:0007669"/>
    <property type="project" value="TreeGrafter"/>
</dbReference>
<dbReference type="PROSITE" id="PS51686">
    <property type="entry name" value="SAM_MT_RSMB_NOP"/>
    <property type="match status" value="1"/>
</dbReference>
<dbReference type="InterPro" id="IPR001678">
    <property type="entry name" value="MeTrfase_RsmB-F_NOP2_dom"/>
</dbReference>
<accession>A0AAD3RX02</accession>
<dbReference type="GO" id="GO:0008173">
    <property type="term" value="F:RNA methyltransferase activity"/>
    <property type="evidence" value="ECO:0007669"/>
    <property type="project" value="InterPro"/>
</dbReference>
<dbReference type="AlphaFoldDB" id="A0AAD3RX02"/>
<feature type="domain" description="SAM-dependent MTase RsmB/NOP-type" evidence="2">
    <location>
        <begin position="1"/>
        <end position="110"/>
    </location>
</feature>
<dbReference type="InterPro" id="IPR029063">
    <property type="entry name" value="SAM-dependent_MTases_sf"/>
</dbReference>
<keyword evidence="1" id="KW-0949">S-adenosyl-L-methionine</keyword>
<dbReference type="InterPro" id="IPR023267">
    <property type="entry name" value="RCMT"/>
</dbReference>
<reference evidence="3" key="1">
    <citation type="submission" date="2023-05" db="EMBL/GenBank/DDBJ databases">
        <title>Nepenthes gracilis genome sequencing.</title>
        <authorList>
            <person name="Fukushima K."/>
        </authorList>
    </citation>
    <scope>NUCLEOTIDE SEQUENCE</scope>
    <source>
        <strain evidence="3">SING2019-196</strain>
    </source>
</reference>
<name>A0AAD3RX02_NEPGR</name>
<dbReference type="SUPFAM" id="SSF53335">
    <property type="entry name" value="S-adenosyl-L-methionine-dependent methyltransferases"/>
    <property type="match status" value="1"/>
</dbReference>
<evidence type="ECO:0000259" key="2">
    <source>
        <dbReference type="PROSITE" id="PS51686"/>
    </source>
</evidence>
<evidence type="ECO:0000313" key="4">
    <source>
        <dbReference type="Proteomes" id="UP001279734"/>
    </source>
</evidence>
<sequence length="168" mass="18436">MVNIKLLCWTLTDFIGKASEVDMTRLTKLAAFQQRALTHALSFPPVERIVYSTCSIHQIENEDVIKSVLPLASSYGFHLETTSPQWSRHGFPAVYGWAMPQQILTTLLASAIHPCQSPHPPTLAATAHTVDATHPPPLVSTVGFCQASSSLCDDNPSASITFIDRYPF</sequence>
<keyword evidence="1" id="KW-0808">Transferase</keyword>
<keyword evidence="1" id="KW-0489">Methyltransferase</keyword>
<evidence type="ECO:0000313" key="3">
    <source>
        <dbReference type="EMBL" id="GMG99150.1"/>
    </source>
</evidence>
<dbReference type="Proteomes" id="UP001279734">
    <property type="component" value="Unassembled WGS sequence"/>
</dbReference>
<organism evidence="3 4">
    <name type="scientific">Nepenthes gracilis</name>
    <name type="common">Slender pitcher plant</name>
    <dbReference type="NCBI Taxonomy" id="150966"/>
    <lineage>
        <taxon>Eukaryota</taxon>
        <taxon>Viridiplantae</taxon>
        <taxon>Streptophyta</taxon>
        <taxon>Embryophyta</taxon>
        <taxon>Tracheophyta</taxon>
        <taxon>Spermatophyta</taxon>
        <taxon>Magnoliopsida</taxon>
        <taxon>eudicotyledons</taxon>
        <taxon>Gunneridae</taxon>
        <taxon>Pentapetalae</taxon>
        <taxon>Caryophyllales</taxon>
        <taxon>Nepenthaceae</taxon>
        <taxon>Nepenthes</taxon>
    </lineage>
</organism>